<dbReference type="EMBL" id="JACHWU010000002">
    <property type="protein sequence ID" value="MBB3051159.1"/>
    <property type="molecule type" value="Genomic_DNA"/>
</dbReference>
<dbReference type="GO" id="GO:0004806">
    <property type="term" value="F:triacylglycerol lipase activity"/>
    <property type="evidence" value="ECO:0007669"/>
    <property type="project" value="TreeGrafter"/>
</dbReference>
<proteinExistence type="predicted"/>
<dbReference type="Pfam" id="PF00561">
    <property type="entry name" value="Abhydrolase_1"/>
    <property type="match status" value="1"/>
</dbReference>
<evidence type="ECO:0000313" key="3">
    <source>
        <dbReference type="Proteomes" id="UP000550714"/>
    </source>
</evidence>
<evidence type="ECO:0000313" key="2">
    <source>
        <dbReference type="EMBL" id="MBB3051159.1"/>
    </source>
</evidence>
<evidence type="ECO:0000259" key="1">
    <source>
        <dbReference type="Pfam" id="PF00561"/>
    </source>
</evidence>
<dbReference type="SUPFAM" id="SSF53474">
    <property type="entry name" value="alpha/beta-Hydrolases"/>
    <property type="match status" value="1"/>
</dbReference>
<accession>A0A839S326</accession>
<dbReference type="InterPro" id="IPR000073">
    <property type="entry name" value="AB_hydrolase_1"/>
</dbReference>
<organism evidence="2 3">
    <name type="scientific">Prauserella isguenensis</name>
    <dbReference type="NCBI Taxonomy" id="1470180"/>
    <lineage>
        <taxon>Bacteria</taxon>
        <taxon>Bacillati</taxon>
        <taxon>Actinomycetota</taxon>
        <taxon>Actinomycetes</taxon>
        <taxon>Pseudonocardiales</taxon>
        <taxon>Pseudonocardiaceae</taxon>
        <taxon>Prauserella</taxon>
    </lineage>
</organism>
<reference evidence="2 3" key="1">
    <citation type="submission" date="2020-08" db="EMBL/GenBank/DDBJ databases">
        <title>Genomic Encyclopedia of Type Strains, Phase III (KMG-III): the genomes of soil and plant-associated and newly described type strains.</title>
        <authorList>
            <person name="Whitman W."/>
        </authorList>
    </citation>
    <scope>NUCLEOTIDE SEQUENCE [LARGE SCALE GENOMIC DNA]</scope>
    <source>
        <strain evidence="2 3">CECT 8577</strain>
    </source>
</reference>
<dbReference type="PANTHER" id="PTHR43433:SF5">
    <property type="entry name" value="AB HYDROLASE-1 DOMAIN-CONTAINING PROTEIN"/>
    <property type="match status" value="1"/>
</dbReference>
<dbReference type="GO" id="GO:0046503">
    <property type="term" value="P:glycerolipid catabolic process"/>
    <property type="evidence" value="ECO:0007669"/>
    <property type="project" value="TreeGrafter"/>
</dbReference>
<dbReference type="InterPro" id="IPR050471">
    <property type="entry name" value="AB_hydrolase"/>
</dbReference>
<dbReference type="AlphaFoldDB" id="A0A839S326"/>
<dbReference type="PANTHER" id="PTHR43433">
    <property type="entry name" value="HYDROLASE, ALPHA/BETA FOLD FAMILY PROTEIN"/>
    <property type="match status" value="1"/>
</dbReference>
<sequence>MDWWDAELCQAIAAHGRRVVRYDHRDTGQSTTGEPGSPSYDGGVLDRDGAHLIEALGQGPMHLVGVSMGGAIAQSIALHRPDLVRSLTLIATTAVGGVDYDTLPGPTAALAESFENPPPDPDWSDRAQVVEWMVDGQRGFAGAIPIDEQRTRTIATEIFDRSIDVAAAGNHWLVVGGDDEDLDIRRITTPTLVVHGSHDPLFPLPHGEALAAAIPDARLLVVDGMGHQFPPPSTWKQFVSTLLEHTEGAQARSDSLT</sequence>
<dbReference type="Proteomes" id="UP000550714">
    <property type="component" value="Unassembled WGS sequence"/>
</dbReference>
<gene>
    <name evidence="2" type="ORF">FHS23_002182</name>
</gene>
<protein>
    <submittedName>
        <fullName evidence="2">Pimeloyl-ACP methyl ester carboxylesterase</fullName>
    </submittedName>
</protein>
<dbReference type="InterPro" id="IPR029058">
    <property type="entry name" value="AB_hydrolase_fold"/>
</dbReference>
<name>A0A839S326_9PSEU</name>
<dbReference type="Gene3D" id="3.40.50.1820">
    <property type="entry name" value="alpha/beta hydrolase"/>
    <property type="match status" value="1"/>
</dbReference>
<comment type="caution">
    <text evidence="2">The sequence shown here is derived from an EMBL/GenBank/DDBJ whole genome shotgun (WGS) entry which is preliminary data.</text>
</comment>
<keyword evidence="3" id="KW-1185">Reference proteome</keyword>
<dbReference type="PRINTS" id="PR00111">
    <property type="entry name" value="ABHYDROLASE"/>
</dbReference>
<feature type="domain" description="AB hydrolase-1" evidence="1">
    <location>
        <begin position="3"/>
        <end position="227"/>
    </location>
</feature>